<evidence type="ECO:0000313" key="1">
    <source>
        <dbReference type="EMBL" id="HBQ47959.1"/>
    </source>
</evidence>
<accession>A0A356W2X1</accession>
<dbReference type="Proteomes" id="UP000263957">
    <property type="component" value="Unassembled WGS sequence"/>
</dbReference>
<dbReference type="EMBL" id="DOGS01000073">
    <property type="protein sequence ID" value="HBQ47959.1"/>
    <property type="molecule type" value="Genomic_DNA"/>
</dbReference>
<feature type="non-terminal residue" evidence="1">
    <location>
        <position position="34"/>
    </location>
</feature>
<dbReference type="AlphaFoldDB" id="A0A356W2X1"/>
<organism evidence="1 2">
    <name type="scientific">Hyphomonas atlantica</name>
    <dbReference type="NCBI Taxonomy" id="1280948"/>
    <lineage>
        <taxon>Bacteria</taxon>
        <taxon>Pseudomonadati</taxon>
        <taxon>Pseudomonadota</taxon>
        <taxon>Alphaproteobacteria</taxon>
        <taxon>Hyphomonadales</taxon>
        <taxon>Hyphomonadaceae</taxon>
        <taxon>Hyphomonas</taxon>
    </lineage>
</organism>
<name>A0A356W2X1_9PROT</name>
<protein>
    <submittedName>
        <fullName evidence="1">Peptide ABC transporter permease</fullName>
    </submittedName>
</protein>
<reference evidence="1 2" key="1">
    <citation type="journal article" date="2018" name="Nat. Biotechnol.">
        <title>A standardized bacterial taxonomy based on genome phylogeny substantially revises the tree of life.</title>
        <authorList>
            <person name="Parks D.H."/>
            <person name="Chuvochina M."/>
            <person name="Waite D.W."/>
            <person name="Rinke C."/>
            <person name="Skarshewski A."/>
            <person name="Chaumeil P.A."/>
            <person name="Hugenholtz P."/>
        </authorList>
    </citation>
    <scope>NUCLEOTIDE SEQUENCE [LARGE SCALE GENOMIC DNA]</scope>
    <source>
        <strain evidence="1">UBA10378</strain>
    </source>
</reference>
<sequence length="34" mass="3749">MTDLDPLLDPTGRVEPVQKAIVGGRSLWDDARAR</sequence>
<comment type="caution">
    <text evidence="1">The sequence shown here is derived from an EMBL/GenBank/DDBJ whole genome shotgun (WGS) entry which is preliminary data.</text>
</comment>
<proteinExistence type="predicted"/>
<gene>
    <name evidence="1" type="ORF">DD728_03580</name>
</gene>
<evidence type="ECO:0000313" key="2">
    <source>
        <dbReference type="Proteomes" id="UP000263957"/>
    </source>
</evidence>